<dbReference type="InterPro" id="IPR001763">
    <property type="entry name" value="Rhodanese-like_dom"/>
</dbReference>
<dbReference type="CDD" id="cd01444">
    <property type="entry name" value="GlpE_ST"/>
    <property type="match status" value="1"/>
</dbReference>
<dbReference type="Proteomes" id="UP000630353">
    <property type="component" value="Unassembled WGS sequence"/>
</dbReference>
<name>A0A919CSS5_9PROT</name>
<dbReference type="GO" id="GO:0004792">
    <property type="term" value="F:thiosulfate-cyanide sulfurtransferase activity"/>
    <property type="evidence" value="ECO:0007669"/>
    <property type="project" value="InterPro"/>
</dbReference>
<dbReference type="InterPro" id="IPR036873">
    <property type="entry name" value="Rhodanese-like_dom_sf"/>
</dbReference>
<dbReference type="RefSeq" id="WP_189993602.1">
    <property type="nucleotide sequence ID" value="NZ_BMZS01000011.1"/>
</dbReference>
<comment type="caution">
    <text evidence="2">The sequence shown here is derived from an EMBL/GenBank/DDBJ whole genome shotgun (WGS) entry which is preliminary data.</text>
</comment>
<evidence type="ECO:0000313" key="2">
    <source>
        <dbReference type="EMBL" id="GHD59341.1"/>
    </source>
</evidence>
<protein>
    <submittedName>
        <fullName evidence="2">Sulfurtransferase</fullName>
    </submittedName>
</protein>
<organism evidence="2 3">
    <name type="scientific">Thalassobaculum fulvum</name>
    <dbReference type="NCBI Taxonomy" id="1633335"/>
    <lineage>
        <taxon>Bacteria</taxon>
        <taxon>Pseudomonadati</taxon>
        <taxon>Pseudomonadota</taxon>
        <taxon>Alphaproteobacteria</taxon>
        <taxon>Rhodospirillales</taxon>
        <taxon>Thalassobaculaceae</taxon>
        <taxon>Thalassobaculum</taxon>
    </lineage>
</organism>
<proteinExistence type="predicted"/>
<accession>A0A919CSS5</accession>
<dbReference type="SUPFAM" id="SSF52821">
    <property type="entry name" value="Rhodanese/Cell cycle control phosphatase"/>
    <property type="match status" value="1"/>
</dbReference>
<dbReference type="InterPro" id="IPR018634">
    <property type="entry name" value="ChrB_C"/>
</dbReference>
<dbReference type="Pfam" id="PF00581">
    <property type="entry name" value="Rhodanese"/>
    <property type="match status" value="1"/>
</dbReference>
<reference evidence="2" key="2">
    <citation type="submission" date="2020-09" db="EMBL/GenBank/DDBJ databases">
        <authorList>
            <person name="Sun Q."/>
            <person name="Kim S."/>
        </authorList>
    </citation>
    <scope>NUCLEOTIDE SEQUENCE</scope>
    <source>
        <strain evidence="2">KCTC 42651</strain>
    </source>
</reference>
<dbReference type="EMBL" id="BMZS01000011">
    <property type="protein sequence ID" value="GHD59341.1"/>
    <property type="molecule type" value="Genomic_DNA"/>
</dbReference>
<evidence type="ECO:0000259" key="1">
    <source>
        <dbReference type="PROSITE" id="PS50206"/>
    </source>
</evidence>
<dbReference type="GO" id="GO:0005737">
    <property type="term" value="C:cytoplasm"/>
    <property type="evidence" value="ECO:0007669"/>
    <property type="project" value="InterPro"/>
</dbReference>
<reference evidence="2" key="1">
    <citation type="journal article" date="2014" name="Int. J. Syst. Evol. Microbiol.">
        <title>Complete genome sequence of Corynebacterium casei LMG S-19264T (=DSM 44701T), isolated from a smear-ripened cheese.</title>
        <authorList>
            <consortium name="US DOE Joint Genome Institute (JGI-PGF)"/>
            <person name="Walter F."/>
            <person name="Albersmeier A."/>
            <person name="Kalinowski J."/>
            <person name="Ruckert C."/>
        </authorList>
    </citation>
    <scope>NUCLEOTIDE SEQUENCE</scope>
    <source>
        <strain evidence="2">KCTC 42651</strain>
    </source>
</reference>
<dbReference type="PROSITE" id="PS50206">
    <property type="entry name" value="RHODANESE_3"/>
    <property type="match status" value="1"/>
</dbReference>
<gene>
    <name evidence="2" type="ORF">GCM10017083_43380</name>
</gene>
<dbReference type="Gene3D" id="3.40.250.10">
    <property type="entry name" value="Rhodanese-like domain"/>
    <property type="match status" value="1"/>
</dbReference>
<dbReference type="SMART" id="SM00450">
    <property type="entry name" value="RHOD"/>
    <property type="match status" value="1"/>
</dbReference>
<keyword evidence="3" id="KW-1185">Reference proteome</keyword>
<feature type="domain" description="Rhodanese" evidence="1">
    <location>
        <begin position="19"/>
        <end position="109"/>
    </location>
</feature>
<dbReference type="AlphaFoldDB" id="A0A919CSS5"/>
<evidence type="ECO:0000313" key="3">
    <source>
        <dbReference type="Proteomes" id="UP000630353"/>
    </source>
</evidence>
<dbReference type="InterPro" id="IPR023695">
    <property type="entry name" value="Thiosulf_sulfurTrfase"/>
</dbReference>
<sequence>MGSSTLAISPADLIRLIGGADAPVIVDVRRRPAYDADDRVLPAAVWRDHQAVDAWRAEAPAGMPVVVYCVHGHQVSQTAASRLHLAGVNARYLAGGIDGWRAAGGPLVARRPDWCDPASERPSRWVTRERPKIDRIACPWFIRRFVDRRAEIHYVGAEWVRDAAVELHAVPFDVPDVELTHIGETCSFDTLIAAYGAADPALLRLADIVRGADTARLELAPEAAGLLALSLGVSAATADDQEALGWGLRLYDALYAWARFAADETHNWPAARTAARAAGAVR</sequence>
<dbReference type="Pfam" id="PF09828">
    <property type="entry name" value="ChrB_C"/>
    <property type="match status" value="1"/>
</dbReference>